<evidence type="ECO:0000313" key="8">
    <source>
        <dbReference type="EMBL" id="XDT73205.1"/>
    </source>
</evidence>
<feature type="transmembrane region" description="Helical" evidence="5">
    <location>
        <begin position="13"/>
        <end position="35"/>
    </location>
</feature>
<dbReference type="Pfam" id="PF00672">
    <property type="entry name" value="HAMP"/>
    <property type="match status" value="1"/>
</dbReference>
<evidence type="ECO:0000259" key="6">
    <source>
        <dbReference type="PROSITE" id="PS50111"/>
    </source>
</evidence>
<dbReference type="Pfam" id="PF00015">
    <property type="entry name" value="MCPsignal"/>
    <property type="match status" value="1"/>
</dbReference>
<dbReference type="PANTHER" id="PTHR32089:SF112">
    <property type="entry name" value="LYSOZYME-LIKE PROTEIN-RELATED"/>
    <property type="match status" value="1"/>
</dbReference>
<evidence type="ECO:0000256" key="5">
    <source>
        <dbReference type="SAM" id="Phobius"/>
    </source>
</evidence>
<evidence type="ECO:0000256" key="3">
    <source>
        <dbReference type="ARBA" id="ARBA00029447"/>
    </source>
</evidence>
<feature type="domain" description="HAMP" evidence="7">
    <location>
        <begin position="252"/>
        <end position="305"/>
    </location>
</feature>
<dbReference type="RefSeq" id="WP_369602199.1">
    <property type="nucleotide sequence ID" value="NZ_CP154858.1"/>
</dbReference>
<keyword evidence="5" id="KW-0812">Transmembrane</keyword>
<accession>A0AB39UZC6</accession>
<dbReference type="InterPro" id="IPR003660">
    <property type="entry name" value="HAMP_dom"/>
</dbReference>
<feature type="domain" description="Methyl-accepting transducer" evidence="6">
    <location>
        <begin position="310"/>
        <end position="546"/>
    </location>
</feature>
<dbReference type="InterPro" id="IPR004089">
    <property type="entry name" value="MCPsignal_dom"/>
</dbReference>
<dbReference type="KEGG" id="tcd:AAIA72_04310"/>
<sequence>MSDPDRTTFSLTIFQRTLILCLAVALVSALGYGFLMSRISDMVEVIRSQSAQVQAQQAAVEGQTRLSRSQKALIDLQSATQRAYALYSQYVYWRLNAAATGDEQSTRNGDEAEAQLRSQLATIAGMDEGLAEAIDVVNVYLDDFNSAIGQAIERLIRDEPRKRVASKIAQAQSASMAMNATFESILEETGQRVSQASTGVLQAADKVAVAAQHVQAGTGAVLEQGETLAAVVPGIMGGTLVLALLVGLAVSQSITRPIQRLHRVIESIGRDHDLTRRVHYTRNNEIGAIGQAVNTMLDTFASIMEDMRALSLQLTETARQARDNAQATRQNAEQLQQETDLVATASNEMTVTVKGINDHTRNTTEVAIRAQQACLHSHETVTTAKGIMAHLANSIRDAAEAVDDVSHRAESISSVLDVIRGISEQTNLLALNAAIEAARAGDQGRGFAVVADEVRTLAQKTGNSTDEIQSVIENLQSVARQSVERMQRNVERARTTQNHSDKTAEAIQDALSAVEEISEAMQHISTATTEQTQAAENIDRSIMNISQLASEVNETANVNSQASVQLSTMAERLNTAISRFRLNA</sequence>
<evidence type="ECO:0000256" key="1">
    <source>
        <dbReference type="ARBA" id="ARBA00004370"/>
    </source>
</evidence>
<dbReference type="AlphaFoldDB" id="A0AB39UZC6"/>
<comment type="similarity">
    <text evidence="3">Belongs to the methyl-accepting chemotaxis (MCP) protein family.</text>
</comment>
<protein>
    <submittedName>
        <fullName evidence="8">Methyl-accepting chemotaxis protein</fullName>
    </submittedName>
</protein>
<organism evidence="8">
    <name type="scientific">Thermohahella caldifontis</name>
    <dbReference type="NCBI Taxonomy" id="3142973"/>
    <lineage>
        <taxon>Bacteria</taxon>
        <taxon>Pseudomonadati</taxon>
        <taxon>Pseudomonadota</taxon>
        <taxon>Gammaproteobacteria</taxon>
        <taxon>Oceanospirillales</taxon>
        <taxon>Hahellaceae</taxon>
        <taxon>Thermohahella</taxon>
    </lineage>
</organism>
<dbReference type="Gene3D" id="1.10.287.950">
    <property type="entry name" value="Methyl-accepting chemotaxis protein"/>
    <property type="match status" value="1"/>
</dbReference>
<dbReference type="PANTHER" id="PTHR32089">
    <property type="entry name" value="METHYL-ACCEPTING CHEMOTAXIS PROTEIN MCPB"/>
    <property type="match status" value="1"/>
</dbReference>
<evidence type="ECO:0000256" key="2">
    <source>
        <dbReference type="ARBA" id="ARBA00023224"/>
    </source>
</evidence>
<keyword evidence="2 4" id="KW-0807">Transducer</keyword>
<dbReference type="PROSITE" id="PS50111">
    <property type="entry name" value="CHEMOTAXIS_TRANSDUC_2"/>
    <property type="match status" value="1"/>
</dbReference>
<reference evidence="8" key="1">
    <citation type="submission" date="2024-05" db="EMBL/GenBank/DDBJ databases">
        <title>Genome sequencing of novel strain.</title>
        <authorList>
            <person name="Ganbat D."/>
            <person name="Ganbat S."/>
            <person name="Lee S.-J."/>
        </authorList>
    </citation>
    <scope>NUCLEOTIDE SEQUENCE</scope>
    <source>
        <strain evidence="8">SMD15-11</strain>
    </source>
</reference>
<dbReference type="GO" id="GO:0016020">
    <property type="term" value="C:membrane"/>
    <property type="evidence" value="ECO:0007669"/>
    <property type="project" value="UniProtKB-SubCell"/>
</dbReference>
<keyword evidence="5" id="KW-0472">Membrane</keyword>
<evidence type="ECO:0000259" key="7">
    <source>
        <dbReference type="PROSITE" id="PS50885"/>
    </source>
</evidence>
<dbReference type="GO" id="GO:0006935">
    <property type="term" value="P:chemotaxis"/>
    <property type="evidence" value="ECO:0007669"/>
    <property type="project" value="UniProtKB-ARBA"/>
</dbReference>
<dbReference type="PROSITE" id="PS50885">
    <property type="entry name" value="HAMP"/>
    <property type="match status" value="1"/>
</dbReference>
<gene>
    <name evidence="8" type="ORF">AAIA72_04310</name>
</gene>
<dbReference type="SMART" id="SM00283">
    <property type="entry name" value="MA"/>
    <property type="match status" value="1"/>
</dbReference>
<comment type="subcellular location">
    <subcellularLocation>
        <location evidence="1">Membrane</location>
    </subcellularLocation>
</comment>
<dbReference type="GO" id="GO:0007165">
    <property type="term" value="P:signal transduction"/>
    <property type="evidence" value="ECO:0007669"/>
    <property type="project" value="UniProtKB-KW"/>
</dbReference>
<evidence type="ECO:0000256" key="4">
    <source>
        <dbReference type="PROSITE-ProRule" id="PRU00284"/>
    </source>
</evidence>
<proteinExistence type="inferred from homology"/>
<dbReference type="SUPFAM" id="SSF58104">
    <property type="entry name" value="Methyl-accepting chemotaxis protein (MCP) signaling domain"/>
    <property type="match status" value="1"/>
</dbReference>
<feature type="transmembrane region" description="Helical" evidence="5">
    <location>
        <begin position="228"/>
        <end position="250"/>
    </location>
</feature>
<dbReference type="SMART" id="SM00304">
    <property type="entry name" value="HAMP"/>
    <property type="match status" value="1"/>
</dbReference>
<dbReference type="FunFam" id="1.10.287.950:FF:000001">
    <property type="entry name" value="Methyl-accepting chemotaxis sensory transducer"/>
    <property type="match status" value="1"/>
</dbReference>
<name>A0AB39UZC6_9GAMM</name>
<keyword evidence="5" id="KW-1133">Transmembrane helix</keyword>
<dbReference type="CDD" id="cd06225">
    <property type="entry name" value="HAMP"/>
    <property type="match status" value="1"/>
</dbReference>
<dbReference type="EMBL" id="CP154858">
    <property type="protein sequence ID" value="XDT73205.1"/>
    <property type="molecule type" value="Genomic_DNA"/>
</dbReference>